<proteinExistence type="predicted"/>
<keyword evidence="1" id="KW-0808">Transferase</keyword>
<dbReference type="Gene3D" id="3.40.50.300">
    <property type="entry name" value="P-loop containing nucleotide triphosphate hydrolases"/>
    <property type="match status" value="1"/>
</dbReference>
<dbReference type="PANTHER" id="PTHR12788">
    <property type="entry name" value="PROTEIN-TYROSINE SULFOTRANSFERASE 2"/>
    <property type="match status" value="1"/>
</dbReference>
<sequence length="471" mass="53061">MTVHFNHAVQLFERRDFSGLLSYLGDDYSPVFLPLRVQVCIALNQVEAMRLLLTRLETLRLDVHVWVDISRRLHAAQWAEEACRAALIAARIAPHNATVLSNYGMILRHCGHLSEAADWLSQSLELDPTQGEAQLIYAELAPGKSQKSHIETIKQSLQQSPLPKENAIALHYAVARHYESLGEWGSVMHHLAEGSRLKRASFSYQIERDERMLKALSVQIEPKVSTDFVPEPAQSQPIFIVGLPRTGSSLLEARLAAMSGVRAGGELPYLNDAIMQQYREEIGAPPVSPEAFVQGVYGLNMNAIGRRYMTLSAHLQSDSFFTDKLPINGLNIPLIRAALPDAQIIHLHRDDRAMGFALYRQLFGRVYPYSYDLVELGRYVRAYRQLMSQWQQKISGVHWLNYEVLVADWDAQFSQLCVTIGLAEKQKENANVHFSATASASQIRAPIHQQASEPWRHVTAHLAPYLRQLGS</sequence>
<evidence type="ECO:0000256" key="2">
    <source>
        <dbReference type="PROSITE-ProRule" id="PRU00339"/>
    </source>
</evidence>
<dbReference type="InterPro" id="IPR026634">
    <property type="entry name" value="TPST-like"/>
</dbReference>
<dbReference type="Proteomes" id="UP001595840">
    <property type="component" value="Unassembled WGS sequence"/>
</dbReference>
<accession>A0ABV8V1M9</accession>
<evidence type="ECO:0000256" key="1">
    <source>
        <dbReference type="ARBA" id="ARBA00022679"/>
    </source>
</evidence>
<dbReference type="EMBL" id="JBHSCX010000002">
    <property type="protein sequence ID" value="MFC4360882.1"/>
    <property type="molecule type" value="Genomic_DNA"/>
</dbReference>
<name>A0ABV8V1M9_9GAMM</name>
<gene>
    <name evidence="3" type="ORF">ACFOX3_01140</name>
</gene>
<organism evidence="3 4">
    <name type="scientific">Simiduia curdlanivorans</name>
    <dbReference type="NCBI Taxonomy" id="1492769"/>
    <lineage>
        <taxon>Bacteria</taxon>
        <taxon>Pseudomonadati</taxon>
        <taxon>Pseudomonadota</taxon>
        <taxon>Gammaproteobacteria</taxon>
        <taxon>Cellvibrionales</taxon>
        <taxon>Cellvibrionaceae</taxon>
        <taxon>Simiduia</taxon>
    </lineage>
</organism>
<comment type="caution">
    <text evidence="3">The sequence shown here is derived from an EMBL/GenBank/DDBJ whole genome shotgun (WGS) entry which is preliminary data.</text>
</comment>
<feature type="repeat" description="TPR" evidence="2">
    <location>
        <begin position="97"/>
        <end position="130"/>
    </location>
</feature>
<dbReference type="SUPFAM" id="SSF52540">
    <property type="entry name" value="P-loop containing nucleoside triphosphate hydrolases"/>
    <property type="match status" value="1"/>
</dbReference>
<dbReference type="RefSeq" id="WP_290261802.1">
    <property type="nucleotide sequence ID" value="NZ_JAUFQG010000004.1"/>
</dbReference>
<keyword evidence="4" id="KW-1185">Reference proteome</keyword>
<dbReference type="PANTHER" id="PTHR12788:SF10">
    <property type="entry name" value="PROTEIN-TYROSINE SULFOTRANSFERASE"/>
    <property type="match status" value="1"/>
</dbReference>
<dbReference type="Pfam" id="PF13469">
    <property type="entry name" value="Sulfotransfer_3"/>
    <property type="match status" value="1"/>
</dbReference>
<protein>
    <submittedName>
        <fullName evidence="3">Sulfotransferase</fullName>
    </submittedName>
</protein>
<dbReference type="Gene3D" id="1.25.40.10">
    <property type="entry name" value="Tetratricopeptide repeat domain"/>
    <property type="match status" value="1"/>
</dbReference>
<reference evidence="4" key="1">
    <citation type="journal article" date="2019" name="Int. J. Syst. Evol. Microbiol.">
        <title>The Global Catalogue of Microorganisms (GCM) 10K type strain sequencing project: providing services to taxonomists for standard genome sequencing and annotation.</title>
        <authorList>
            <consortium name="The Broad Institute Genomics Platform"/>
            <consortium name="The Broad Institute Genome Sequencing Center for Infectious Disease"/>
            <person name="Wu L."/>
            <person name="Ma J."/>
        </authorList>
    </citation>
    <scope>NUCLEOTIDE SEQUENCE [LARGE SCALE GENOMIC DNA]</scope>
    <source>
        <strain evidence="4">CECT 8570</strain>
    </source>
</reference>
<keyword evidence="2" id="KW-0802">TPR repeat</keyword>
<dbReference type="InterPro" id="IPR027417">
    <property type="entry name" value="P-loop_NTPase"/>
</dbReference>
<evidence type="ECO:0000313" key="4">
    <source>
        <dbReference type="Proteomes" id="UP001595840"/>
    </source>
</evidence>
<dbReference type="PROSITE" id="PS50005">
    <property type="entry name" value="TPR"/>
    <property type="match status" value="1"/>
</dbReference>
<evidence type="ECO:0000313" key="3">
    <source>
        <dbReference type="EMBL" id="MFC4360882.1"/>
    </source>
</evidence>
<dbReference type="InterPro" id="IPR019734">
    <property type="entry name" value="TPR_rpt"/>
</dbReference>
<dbReference type="InterPro" id="IPR011990">
    <property type="entry name" value="TPR-like_helical_dom_sf"/>
</dbReference>
<dbReference type="SUPFAM" id="SSF48452">
    <property type="entry name" value="TPR-like"/>
    <property type="match status" value="1"/>
</dbReference>